<protein>
    <submittedName>
        <fullName evidence="11">Septum site-determining protein MinC</fullName>
    </submittedName>
</protein>
<name>A0A328UFY3_9FIRM</name>
<evidence type="ECO:0000256" key="1">
    <source>
        <dbReference type="ARBA" id="ARBA00004202"/>
    </source>
</evidence>
<evidence type="ECO:0000256" key="7">
    <source>
        <dbReference type="ARBA" id="ARBA00022967"/>
    </source>
</evidence>
<comment type="caution">
    <text evidence="11">The sequence shown here is derived from an EMBL/GenBank/DDBJ whole genome shotgun (WGS) entry which is preliminary data.</text>
</comment>
<comment type="subcellular location">
    <subcellularLocation>
        <location evidence="1">Cell membrane</location>
        <topology evidence="1">Peripheral membrane protein</topology>
    </subcellularLocation>
</comment>
<dbReference type="PROSITE" id="PS50893">
    <property type="entry name" value="ABC_TRANSPORTER_2"/>
    <property type="match status" value="2"/>
</dbReference>
<dbReference type="RefSeq" id="WP_112333306.1">
    <property type="nucleotide sequence ID" value="NZ_QLYR01000009.1"/>
</dbReference>
<dbReference type="PANTHER" id="PTHR43553">
    <property type="entry name" value="HEAVY METAL TRANSPORTER"/>
    <property type="match status" value="1"/>
</dbReference>
<proteinExistence type="inferred from homology"/>
<evidence type="ECO:0000256" key="8">
    <source>
        <dbReference type="ARBA" id="ARBA00023136"/>
    </source>
</evidence>
<keyword evidence="8 9" id="KW-0472">Membrane</keyword>
<dbReference type="PROSITE" id="PS00211">
    <property type="entry name" value="ABC_TRANSPORTER_1"/>
    <property type="match status" value="2"/>
</dbReference>
<dbReference type="CDD" id="cd03225">
    <property type="entry name" value="ABC_cobalt_CbiO_domain1"/>
    <property type="match status" value="2"/>
</dbReference>
<dbReference type="InterPro" id="IPR009825">
    <property type="entry name" value="ECF_substrate-spec-like"/>
</dbReference>
<dbReference type="Proteomes" id="UP000249377">
    <property type="component" value="Unassembled WGS sequence"/>
</dbReference>
<keyword evidence="4" id="KW-1003">Cell membrane</keyword>
<feature type="transmembrane region" description="Helical" evidence="9">
    <location>
        <begin position="871"/>
        <end position="894"/>
    </location>
</feature>
<dbReference type="Pfam" id="PF07155">
    <property type="entry name" value="ECF-ribofla_trS"/>
    <property type="match status" value="1"/>
</dbReference>
<evidence type="ECO:0000256" key="9">
    <source>
        <dbReference type="SAM" id="Phobius"/>
    </source>
</evidence>
<keyword evidence="6" id="KW-0067">ATP-binding</keyword>
<dbReference type="GO" id="GO:0043190">
    <property type="term" value="C:ATP-binding cassette (ABC) transporter complex"/>
    <property type="evidence" value="ECO:0007669"/>
    <property type="project" value="TreeGrafter"/>
</dbReference>
<sequence>MEKHEKTAYSPTVAIEDLTFTYPGRARPVLQNINLTVRPGEFIVLCGPSGCGKTTLLRQLKPALAPHGILSGEIRFQGTALSALDQREAAAKIGFVLQSPENQIVTDKVWHELAFGLESLGFDTPDIRLRVAEMASFFGIQAWFYKEVAELSGGQKQLLALASVMALQPALLILDEPTSQLDPIAAADFLATVGKINRELGVTVILTEHRLEEALPLASRAVVMDRGRILCEGPPASVGESLRRQGHGMFQAMPVPMRIWAGVDNTMACPVTVREGREWLSQMELKGSLPQEPVPPVRAQPAVELEEVWFKYEKHAPDVIKGLSFRAYPGELTAILGGNGTGKTTTLSLLAGLNTPYRGSVKINGTELGKIPPGRLFDHFLGVLPQNPQNLFVAKTVREDLLEILSESGMGKAEKQEKLCNIAALCRLEGLLDAHPYDLSGGEQQRAALAKVLLLQPRILLLDEPTKGLDAEFKAVFAAILRKLTAAGVSVVMVSHDIEFCAEYAGRCALFFDGGIVTENSPRAFFSGNSFYTSAANRMSRHVLPEAVTVNDVVRALGGSPLPPPELPGSGGEYHLEEPPEIAKPRAAVKRLTPLRIGILCITGAAFALTLLFTVLNWEGFSSFISGGTEAVAAAGDPAMVWRYVGLMLAFGLEAASAAAVLSWGRGRGGRAVQAAPSNRKLSRRSLAAAVVILLAIPMTIYIGIYFLGDRKYYFISLLIILEAMLPFALIFERRKPQARELVIIAVLCAIGVAGRVAFFMLPQFKPVVAMSIIAGIAFGGETGFLVGAVTGFVSNMFFGQGPLTPWQMFAFGIIGFLAGILFRKGLLLRSRTALCVFGGLSAFLIYGGLMNPAALLASQPSPTLDMLWPYYLQGIPFDLIHAVATVVFLYIAAEPMLEKLDRIKEKYGLLG</sequence>
<dbReference type="InterPro" id="IPR027417">
    <property type="entry name" value="P-loop_NTPase"/>
</dbReference>
<evidence type="ECO:0000259" key="10">
    <source>
        <dbReference type="PROSITE" id="PS50893"/>
    </source>
</evidence>
<feature type="transmembrane region" description="Helical" evidence="9">
    <location>
        <begin position="644"/>
        <end position="665"/>
    </location>
</feature>
<evidence type="ECO:0000256" key="3">
    <source>
        <dbReference type="ARBA" id="ARBA00022448"/>
    </source>
</evidence>
<feature type="transmembrane region" description="Helical" evidence="9">
    <location>
        <begin position="713"/>
        <end position="730"/>
    </location>
</feature>
<feature type="transmembrane region" description="Helical" evidence="9">
    <location>
        <begin position="835"/>
        <end position="859"/>
    </location>
</feature>
<dbReference type="GO" id="GO:0005524">
    <property type="term" value="F:ATP binding"/>
    <property type="evidence" value="ECO:0007669"/>
    <property type="project" value="UniProtKB-KW"/>
</dbReference>
<dbReference type="SUPFAM" id="SSF52540">
    <property type="entry name" value="P-loop containing nucleoside triphosphate hydrolases"/>
    <property type="match status" value="2"/>
</dbReference>
<evidence type="ECO:0000313" key="12">
    <source>
        <dbReference type="Proteomes" id="UP000249377"/>
    </source>
</evidence>
<dbReference type="GO" id="GO:0042626">
    <property type="term" value="F:ATPase-coupled transmembrane transporter activity"/>
    <property type="evidence" value="ECO:0007669"/>
    <property type="project" value="TreeGrafter"/>
</dbReference>
<keyword evidence="9" id="KW-1133">Transmembrane helix</keyword>
<accession>A0A328UFY3</accession>
<dbReference type="InterPro" id="IPR050095">
    <property type="entry name" value="ECF_ABC_transporter_ATP-bd"/>
</dbReference>
<organism evidence="11 12">
    <name type="scientific">Hydrogeniiclostridium mannosilyticum</name>
    <dbReference type="NCBI Taxonomy" id="2764322"/>
    <lineage>
        <taxon>Bacteria</taxon>
        <taxon>Bacillati</taxon>
        <taxon>Bacillota</taxon>
        <taxon>Clostridia</taxon>
        <taxon>Eubacteriales</taxon>
        <taxon>Acutalibacteraceae</taxon>
        <taxon>Hydrogeniiclostridium</taxon>
    </lineage>
</organism>
<dbReference type="Pfam" id="PF00005">
    <property type="entry name" value="ABC_tran"/>
    <property type="match status" value="2"/>
</dbReference>
<gene>
    <name evidence="11" type="ORF">DPQ25_11420</name>
</gene>
<dbReference type="InterPro" id="IPR017871">
    <property type="entry name" value="ABC_transporter-like_CS"/>
</dbReference>
<feature type="domain" description="ABC transporter" evidence="10">
    <location>
        <begin position="13"/>
        <end position="251"/>
    </location>
</feature>
<keyword evidence="7" id="KW-1278">Translocase</keyword>
<dbReference type="GO" id="GO:0016887">
    <property type="term" value="F:ATP hydrolysis activity"/>
    <property type="evidence" value="ECO:0007669"/>
    <property type="project" value="InterPro"/>
</dbReference>
<keyword evidence="5" id="KW-0547">Nucleotide-binding</keyword>
<dbReference type="InterPro" id="IPR003593">
    <property type="entry name" value="AAA+_ATPase"/>
</dbReference>
<keyword evidence="3" id="KW-0813">Transport</keyword>
<evidence type="ECO:0000313" key="11">
    <source>
        <dbReference type="EMBL" id="RAQ22742.1"/>
    </source>
</evidence>
<feature type="transmembrane region" description="Helical" evidence="9">
    <location>
        <begin position="804"/>
        <end position="823"/>
    </location>
</feature>
<dbReference type="EMBL" id="QLYR01000009">
    <property type="protein sequence ID" value="RAQ22742.1"/>
    <property type="molecule type" value="Genomic_DNA"/>
</dbReference>
<dbReference type="SMART" id="SM00382">
    <property type="entry name" value="AAA"/>
    <property type="match status" value="2"/>
</dbReference>
<dbReference type="AlphaFoldDB" id="A0A328UFY3"/>
<reference evidence="11 12" key="1">
    <citation type="submission" date="2018-06" db="EMBL/GenBank/DDBJ databases">
        <title>Noncontiguous genome sequence of Ruminococcaceae bacterium ASD2818.</title>
        <authorList>
            <person name="Chaplin A.V."/>
            <person name="Sokolova S.R."/>
            <person name="Kochetkova T.O."/>
            <person name="Goltsov A.Y."/>
            <person name="Trofimov D.Y."/>
            <person name="Efimov B.A."/>
        </authorList>
    </citation>
    <scope>NUCLEOTIDE SEQUENCE [LARGE SCALE GENOMIC DNA]</scope>
    <source>
        <strain evidence="11 12">ASD2818</strain>
    </source>
</reference>
<evidence type="ECO:0000256" key="4">
    <source>
        <dbReference type="ARBA" id="ARBA00022475"/>
    </source>
</evidence>
<evidence type="ECO:0000256" key="6">
    <source>
        <dbReference type="ARBA" id="ARBA00022840"/>
    </source>
</evidence>
<comment type="similarity">
    <text evidence="2">Belongs to the ABC transporter superfamily.</text>
</comment>
<evidence type="ECO:0000256" key="2">
    <source>
        <dbReference type="ARBA" id="ARBA00005417"/>
    </source>
</evidence>
<feature type="transmembrane region" description="Helical" evidence="9">
    <location>
        <begin position="686"/>
        <end position="707"/>
    </location>
</feature>
<keyword evidence="12" id="KW-1185">Reference proteome</keyword>
<dbReference type="InterPro" id="IPR003439">
    <property type="entry name" value="ABC_transporter-like_ATP-bd"/>
</dbReference>
<evidence type="ECO:0000256" key="5">
    <source>
        <dbReference type="ARBA" id="ARBA00022741"/>
    </source>
</evidence>
<dbReference type="InterPro" id="IPR015856">
    <property type="entry name" value="ABC_transpr_CbiO/EcfA_su"/>
</dbReference>
<dbReference type="PANTHER" id="PTHR43553:SF27">
    <property type="entry name" value="ENERGY-COUPLING FACTOR TRANSPORTER ATP-BINDING PROTEIN ECFA2"/>
    <property type="match status" value="1"/>
</dbReference>
<feature type="transmembrane region" description="Helical" evidence="9">
    <location>
        <begin position="742"/>
        <end position="762"/>
    </location>
</feature>
<keyword evidence="9" id="KW-0812">Transmembrane</keyword>
<dbReference type="Gene3D" id="1.10.1760.20">
    <property type="match status" value="1"/>
</dbReference>
<feature type="domain" description="ABC transporter" evidence="10">
    <location>
        <begin position="303"/>
        <end position="538"/>
    </location>
</feature>
<dbReference type="Gene3D" id="3.40.50.300">
    <property type="entry name" value="P-loop containing nucleotide triphosphate hydrolases"/>
    <property type="match status" value="2"/>
</dbReference>
<feature type="transmembrane region" description="Helical" evidence="9">
    <location>
        <begin position="595"/>
        <end position="616"/>
    </location>
</feature>